<evidence type="ECO:0000256" key="8">
    <source>
        <dbReference type="ARBA" id="ARBA00023136"/>
    </source>
</evidence>
<dbReference type="InterPro" id="IPR048634">
    <property type="entry name" value="SecD_SecF_C"/>
</dbReference>
<protein>
    <recommendedName>
        <fullName evidence="9 10">Multifunctional fusion protein</fullName>
    </recommendedName>
    <domain>
        <recommendedName>
            <fullName evidence="9">Protein translocase subunit SecD</fullName>
        </recommendedName>
    </domain>
    <domain>
        <recommendedName>
            <fullName evidence="10">Protein-export membrane protein SecF</fullName>
        </recommendedName>
    </domain>
</protein>
<evidence type="ECO:0000256" key="10">
    <source>
        <dbReference type="HAMAP-Rule" id="MF_01464"/>
    </source>
</evidence>
<feature type="transmembrane region" description="Helical" evidence="9">
    <location>
        <begin position="402"/>
        <end position="420"/>
    </location>
</feature>
<comment type="subcellular location">
    <subcellularLocation>
        <location evidence="1 9">Cell membrane</location>
        <topology evidence="1 9">Multi-pass membrane protein</topology>
    </subcellularLocation>
</comment>
<feature type="transmembrane region" description="Helical" evidence="9">
    <location>
        <begin position="699"/>
        <end position="720"/>
    </location>
</feature>
<dbReference type="HAMAP" id="MF_01464_B">
    <property type="entry name" value="SecF_B"/>
    <property type="match status" value="1"/>
</dbReference>
<dbReference type="Pfam" id="PF21760">
    <property type="entry name" value="SecD_1st"/>
    <property type="match status" value="1"/>
</dbReference>
<dbReference type="InterPro" id="IPR055344">
    <property type="entry name" value="SecD_SecF_C_bact"/>
</dbReference>
<sequence>MLYFSRWKTLFIWLVVVLGVVIAVPNLFSDQQLAKLPGWMPDSKVTLGLDLQGGSYIMLQVDRSDIVTDRLNTLVDDVRADLREAQVRYTGLSGSGETAQVRITDPDQYAAAEEALMPLAETVNAGTLNGGTFQEVSISDDENGLIQLSLTEAGIDYRMRSAVQQSIEVIRRRVDELGTTEPLIQRQGDDRIIVQVPGLDDPQRLKALLNKTAKLTFHMVDTTVNAQDAIEGRPPAGDEVLYSMDDPPVPYVIEKRALISGEDLVDAKAAFDQRTNEPVVNFRFDSRGAQRFAQATQQNVGRPFAIVLDDQIVSAPVINEPILGGSGQISGNFSVQGANDLAVLLRAGALPATLTVVEERTVGPSLGADSIRAGVLASVIGAALVVIFMVAFYGMFGVVANIALFFNIVLLIALLSIIGATLTLPGIAGIVLTIGMAVDSNVLIYERIREERRRNGRSVVQAVDSGFRRAFATIIDANLTTLIAAVILFFLGSGPVRGFAITLAIGILTTIFSAFYLTRFMISEWVRRRRPKELPKGIRTGMFDGINFSFMNFRRISFITSAVLVVASVIGFGTHGMNLGIDFTGGSVVQVESKSGPADISQIRTDLNGLNIGAVQAQGFGSDKDVLIRIQAQDGGANAEQSAISKIRSTLESSYDFVRVEVVGPVVSGELSRSATIGVLASLIAILIYIWFRFEWQFAVGAIIATAHDVLLTIGIFVLTGVEFNLTSIAAVLTIVGYSLNDTVVVYDRVRENLRRYQKMPLPELLDISINHTLSRTILTALTTLLALAALYLFGGEVIRSFTFAMLFGVAIGTYSSIYIAAPILIAFKLRPDTFQKRDAEKDAPEERGTVTGI</sequence>
<organism evidence="14 15">
    <name type="scientific">Martelella mangrovi</name>
    <dbReference type="NCBI Taxonomy" id="1397477"/>
    <lineage>
        <taxon>Bacteria</taxon>
        <taxon>Pseudomonadati</taxon>
        <taxon>Pseudomonadota</taxon>
        <taxon>Alphaproteobacteria</taxon>
        <taxon>Hyphomicrobiales</taxon>
        <taxon>Aurantimonadaceae</taxon>
        <taxon>Martelella</taxon>
    </lineage>
</organism>
<evidence type="ECO:0000256" key="7">
    <source>
        <dbReference type="ARBA" id="ARBA00023010"/>
    </source>
</evidence>
<accession>A0ABV2IDT8</accession>
<evidence type="ECO:0000256" key="9">
    <source>
        <dbReference type="HAMAP-Rule" id="MF_01463"/>
    </source>
</evidence>
<dbReference type="Proteomes" id="UP001549164">
    <property type="component" value="Unassembled WGS sequence"/>
</dbReference>
<dbReference type="InterPro" id="IPR022646">
    <property type="entry name" value="SecD/SecF_CS"/>
</dbReference>
<evidence type="ECO:0000256" key="1">
    <source>
        <dbReference type="ARBA" id="ARBA00004651"/>
    </source>
</evidence>
<evidence type="ECO:0000256" key="4">
    <source>
        <dbReference type="ARBA" id="ARBA00022692"/>
    </source>
</evidence>
<evidence type="ECO:0000313" key="15">
    <source>
        <dbReference type="Proteomes" id="UP001549164"/>
    </source>
</evidence>
<dbReference type="InterPro" id="IPR005665">
    <property type="entry name" value="SecF_bac"/>
</dbReference>
<evidence type="ECO:0000256" key="3">
    <source>
        <dbReference type="ARBA" id="ARBA00022475"/>
    </source>
</evidence>
<dbReference type="HAMAP" id="MF_01463_B">
    <property type="entry name" value="SecD_B"/>
    <property type="match status" value="1"/>
</dbReference>
<feature type="domain" description="Protein export membrane protein SecD/SecF C-terminal" evidence="11">
    <location>
        <begin position="355"/>
        <end position="525"/>
    </location>
</feature>
<feature type="domain" description="SecDF P1 head subdomain" evidence="13">
    <location>
        <begin position="239"/>
        <end position="352"/>
    </location>
</feature>
<dbReference type="InterPro" id="IPR005791">
    <property type="entry name" value="SecD"/>
</dbReference>
<dbReference type="PRINTS" id="PR01755">
    <property type="entry name" value="SECFTRNLCASE"/>
</dbReference>
<feature type="transmembrane region" description="Helical" evidence="9">
    <location>
        <begin position="726"/>
        <end position="747"/>
    </location>
</feature>
<keyword evidence="3 9" id="KW-1003">Cell membrane</keyword>
<dbReference type="InterPro" id="IPR048631">
    <property type="entry name" value="SecD_1st"/>
</dbReference>
<dbReference type="Pfam" id="PF07549">
    <property type="entry name" value="Sec_GG"/>
    <property type="match status" value="2"/>
</dbReference>
<dbReference type="InterPro" id="IPR022813">
    <property type="entry name" value="SecD/SecF_arch_bac"/>
</dbReference>
<dbReference type="NCBIfam" id="NF009583">
    <property type="entry name" value="PRK13024.1-3"/>
    <property type="match status" value="1"/>
</dbReference>
<dbReference type="NCBIfam" id="TIGR00966">
    <property type="entry name" value="transloc_SecF"/>
    <property type="match status" value="1"/>
</dbReference>
<evidence type="ECO:0000256" key="5">
    <source>
        <dbReference type="ARBA" id="ARBA00022927"/>
    </source>
</evidence>
<gene>
    <name evidence="10" type="primary">secF</name>
    <name evidence="9" type="synonym">secD</name>
    <name evidence="14" type="ORF">ABID12_003036</name>
</gene>
<comment type="subunit">
    <text evidence="9">Forms a complex with SecF. Part of the essential Sec protein translocation apparatus which comprises SecA, SecYEG and auxiliary proteins SecDF-YajC and YidC.</text>
</comment>
<comment type="subunit">
    <text evidence="10">Forms a complex with SecD. Part of the essential Sec protein translocation apparatus which comprises SecA, SecYEG and auxiliary proteins SecDF-YajC and YidC.</text>
</comment>
<keyword evidence="7 9" id="KW-0811">Translocation</keyword>
<dbReference type="PANTHER" id="PTHR30081:SF1">
    <property type="entry name" value="PROTEIN TRANSLOCASE SUBUNIT SECD"/>
    <property type="match status" value="1"/>
</dbReference>
<evidence type="ECO:0000259" key="11">
    <source>
        <dbReference type="Pfam" id="PF02355"/>
    </source>
</evidence>
<dbReference type="RefSeq" id="WP_106301093.1">
    <property type="nucleotide sequence ID" value="NZ_JBEPLY010000011.1"/>
</dbReference>
<feature type="transmembrane region" description="Helical" evidence="9">
    <location>
        <begin position="466"/>
        <end position="492"/>
    </location>
</feature>
<dbReference type="Gene3D" id="3.30.70.3400">
    <property type="match status" value="2"/>
</dbReference>
<evidence type="ECO:0000256" key="6">
    <source>
        <dbReference type="ARBA" id="ARBA00022989"/>
    </source>
</evidence>
<dbReference type="NCBIfam" id="TIGR00916">
    <property type="entry name" value="2A0604s01"/>
    <property type="match status" value="2"/>
</dbReference>
<dbReference type="InterPro" id="IPR054384">
    <property type="entry name" value="SecDF_P1_head"/>
</dbReference>
<reference evidence="14 15" key="1">
    <citation type="submission" date="2024-06" db="EMBL/GenBank/DDBJ databases">
        <title>Genomic Encyclopedia of Type Strains, Phase IV (KMG-IV): sequencing the most valuable type-strain genomes for metagenomic binning, comparative biology and taxonomic classification.</title>
        <authorList>
            <person name="Goeker M."/>
        </authorList>
    </citation>
    <scope>NUCLEOTIDE SEQUENCE [LARGE SCALE GENOMIC DNA]</scope>
    <source>
        <strain evidence="14 15">DSM 28102</strain>
    </source>
</reference>
<evidence type="ECO:0000259" key="12">
    <source>
        <dbReference type="Pfam" id="PF21760"/>
    </source>
</evidence>
<dbReference type="NCBIfam" id="NF011315">
    <property type="entry name" value="PRK14726.1"/>
    <property type="match status" value="1"/>
</dbReference>
<proteinExistence type="inferred from homology"/>
<dbReference type="InterPro" id="IPR022645">
    <property type="entry name" value="SecD/SecF_bac"/>
</dbReference>
<feature type="transmembrane region" description="Helical" evidence="9">
    <location>
        <begin position="801"/>
        <end position="828"/>
    </location>
</feature>
<feature type="transmembrane region" description="Helical" evidence="9">
    <location>
        <begin position="375"/>
        <end position="395"/>
    </location>
</feature>
<dbReference type="PANTHER" id="PTHR30081">
    <property type="entry name" value="PROTEIN-EXPORT MEMBRANE PROTEIN SEC"/>
    <property type="match status" value="1"/>
</dbReference>
<keyword evidence="15" id="KW-1185">Reference proteome</keyword>
<feature type="transmembrane region" description="Helical" evidence="9">
    <location>
        <begin position="556"/>
        <end position="574"/>
    </location>
</feature>
<name>A0ABV2IDT8_9HYPH</name>
<feature type="domain" description="Protein export membrane protein SecD/SecF C-terminal" evidence="11">
    <location>
        <begin position="649"/>
        <end position="829"/>
    </location>
</feature>
<comment type="similarity">
    <text evidence="10">Belongs to the SecD/SecF family. SecF subfamily.</text>
</comment>
<keyword evidence="8 9" id="KW-0472">Membrane</keyword>
<keyword evidence="2 9" id="KW-0813">Transport</keyword>
<keyword evidence="4 9" id="KW-0812">Transmembrane</keyword>
<dbReference type="Gene3D" id="3.30.1360.200">
    <property type="match status" value="1"/>
</dbReference>
<dbReference type="Pfam" id="PF02355">
    <property type="entry name" value="SecD_SecF_C"/>
    <property type="match status" value="2"/>
</dbReference>
<comment type="similarity">
    <text evidence="9">Belongs to the SecD/SecF family. SecD subfamily.</text>
</comment>
<feature type="transmembrane region" description="Helical" evidence="9">
    <location>
        <begin position="675"/>
        <end position="692"/>
    </location>
</feature>
<comment type="caution">
    <text evidence="14">The sequence shown here is derived from an EMBL/GenBank/DDBJ whole genome shotgun (WGS) entry which is preliminary data.</text>
</comment>
<comment type="function">
    <text evidence="9">Part of the Sec protein translocase complex. Interacts with the SecYEG preprotein conducting channel. SecDF uses the proton motive force (PMF) to complete protein translocation after the ATP-dependent function of SecA.</text>
</comment>
<dbReference type="NCBIfam" id="TIGR01129">
    <property type="entry name" value="secD"/>
    <property type="match status" value="1"/>
</dbReference>
<dbReference type="Pfam" id="PF22599">
    <property type="entry name" value="SecDF_P1_head"/>
    <property type="match status" value="1"/>
</dbReference>
<comment type="caution">
    <text evidence="9">Lacks conserved residue(s) required for the propagation of feature annotation.</text>
</comment>
<feature type="transmembrane region" description="Helical" evidence="9">
    <location>
        <begin position="498"/>
        <end position="522"/>
    </location>
</feature>
<feature type="transmembrane region" description="Helical" evidence="9">
    <location>
        <begin position="778"/>
        <end position="795"/>
    </location>
</feature>
<feature type="transmembrane region" description="Helical" evidence="9">
    <location>
        <begin position="426"/>
        <end position="445"/>
    </location>
</feature>
<dbReference type="EMBL" id="JBEPLY010000011">
    <property type="protein sequence ID" value="MET3601085.1"/>
    <property type="molecule type" value="Genomic_DNA"/>
</dbReference>
<dbReference type="Gene3D" id="1.20.1640.10">
    <property type="entry name" value="Multidrug efflux transporter AcrB transmembrane domain"/>
    <property type="match status" value="2"/>
</dbReference>
<feature type="domain" description="Protein translocase subunit SecDF P1" evidence="12">
    <location>
        <begin position="163"/>
        <end position="221"/>
    </location>
</feature>
<evidence type="ECO:0000256" key="2">
    <source>
        <dbReference type="ARBA" id="ARBA00022448"/>
    </source>
</evidence>
<dbReference type="SUPFAM" id="SSF82866">
    <property type="entry name" value="Multidrug efflux transporter AcrB transmembrane domain"/>
    <property type="match status" value="2"/>
</dbReference>
<keyword evidence="5 9" id="KW-0653">Protein transport</keyword>
<keyword evidence="6 9" id="KW-1133">Transmembrane helix</keyword>
<evidence type="ECO:0000259" key="13">
    <source>
        <dbReference type="Pfam" id="PF22599"/>
    </source>
</evidence>
<evidence type="ECO:0000313" key="14">
    <source>
        <dbReference type="EMBL" id="MET3601085.1"/>
    </source>
</evidence>